<sequence length="461" mass="48808">MKDRPVQEAALYRWRAKEDELQRYDMMFLKGLGLTAMLLVAGCAQQSSQAPPTARGTQYPYTTAVAVSATDTQAQIAQRYGGTVLVWQPDAGLAVLGLTHAPDSKRLQALGLTDLPVIEPNQNVYDASGTASAWAGQDPHLDAAGRAYVWSGGRAYVWSGGRAYVWSGGNGVVGGLSENSEAWNQIGLPAAWAAAPKLGEGVKVAVIDSGIDLNHEMFQGSLVDPADRWDFVGNDPVPQEEGGFTDEAFGHGTNVAGIVLQIAPHAKIMPLRVLSPDGSGDATTVAQAINFAVMHGAQVINLSLGSVEKADVIQKMITFANSKGINVVASSGNTGDERITFPAQQADGKYAMSVGSVDHGDHKSSFSTYGDKLDVTAPGEMVWGPVPGNLCSYWSGTSMAAPMVAGSVALARGQSLAVKPEELTDTLLRMSKDIQPLNPKYGKKLKRRLDVGRFIQAVTLP</sequence>
<dbReference type="EMBL" id="CP158299">
    <property type="protein sequence ID" value="XBV86126.1"/>
    <property type="molecule type" value="Genomic_DNA"/>
</dbReference>
<keyword evidence="4 5" id="KW-0720">Serine protease</keyword>
<organism evidence="8">
    <name type="scientific">Deinococcus sonorensis KR-87</name>
    <dbReference type="NCBI Taxonomy" id="694439"/>
    <lineage>
        <taxon>Bacteria</taxon>
        <taxon>Thermotogati</taxon>
        <taxon>Deinococcota</taxon>
        <taxon>Deinococci</taxon>
        <taxon>Deinococcales</taxon>
        <taxon>Deinococcaceae</taxon>
        <taxon>Deinococcus</taxon>
    </lineage>
</organism>
<gene>
    <name evidence="8" type="ORF">ABOD76_07440</name>
</gene>
<dbReference type="InterPro" id="IPR051048">
    <property type="entry name" value="Peptidase_S8/S53_subtilisin"/>
</dbReference>
<dbReference type="InterPro" id="IPR000209">
    <property type="entry name" value="Peptidase_S8/S53_dom"/>
</dbReference>
<dbReference type="InterPro" id="IPR023828">
    <property type="entry name" value="Peptidase_S8_Ser-AS"/>
</dbReference>
<dbReference type="Pfam" id="PF00082">
    <property type="entry name" value="Peptidase_S8"/>
    <property type="match status" value="1"/>
</dbReference>
<keyword evidence="3 5" id="KW-0378">Hydrolase</keyword>
<dbReference type="PROSITE" id="PS51892">
    <property type="entry name" value="SUBTILASE"/>
    <property type="match status" value="1"/>
</dbReference>
<evidence type="ECO:0000256" key="3">
    <source>
        <dbReference type="ARBA" id="ARBA00022801"/>
    </source>
</evidence>
<dbReference type="PANTHER" id="PTHR43399">
    <property type="entry name" value="SUBTILISIN-RELATED"/>
    <property type="match status" value="1"/>
</dbReference>
<name>A0AAU7UC93_9DEIO</name>
<dbReference type="AlphaFoldDB" id="A0AAU7UC93"/>
<dbReference type="SUPFAM" id="SSF52743">
    <property type="entry name" value="Subtilisin-like"/>
    <property type="match status" value="1"/>
</dbReference>
<evidence type="ECO:0000259" key="7">
    <source>
        <dbReference type="Pfam" id="PF00082"/>
    </source>
</evidence>
<dbReference type="GO" id="GO:0004252">
    <property type="term" value="F:serine-type endopeptidase activity"/>
    <property type="evidence" value="ECO:0007669"/>
    <property type="project" value="UniProtKB-UniRule"/>
</dbReference>
<dbReference type="PROSITE" id="PS00138">
    <property type="entry name" value="SUBTILASE_SER"/>
    <property type="match status" value="1"/>
</dbReference>
<evidence type="ECO:0000256" key="2">
    <source>
        <dbReference type="ARBA" id="ARBA00022670"/>
    </source>
</evidence>
<keyword evidence="2 5" id="KW-0645">Protease</keyword>
<dbReference type="PROSITE" id="PS00136">
    <property type="entry name" value="SUBTILASE_ASP"/>
    <property type="match status" value="1"/>
</dbReference>
<evidence type="ECO:0000256" key="5">
    <source>
        <dbReference type="PROSITE-ProRule" id="PRU01240"/>
    </source>
</evidence>
<reference evidence="8" key="1">
    <citation type="submission" date="2024-06" db="EMBL/GenBank/DDBJ databases">
        <title>Draft Genome Sequence of Deinococcus sonorensis Type Strain KR-87, a Biofilm Producing Representative of the Genus Deinococcus.</title>
        <authorList>
            <person name="Boren L.S."/>
            <person name="Grosso R.A."/>
            <person name="Hugenberg-Cox A.N."/>
            <person name="Hill J.T.E."/>
            <person name="Albert C.M."/>
            <person name="Tuohy J.M."/>
        </authorList>
    </citation>
    <scope>NUCLEOTIDE SEQUENCE</scope>
    <source>
        <strain evidence="8">KR-87</strain>
    </source>
</reference>
<feature type="active site" description="Charge relay system" evidence="5">
    <location>
        <position position="208"/>
    </location>
</feature>
<dbReference type="PRINTS" id="PR00723">
    <property type="entry name" value="SUBTILISIN"/>
</dbReference>
<dbReference type="KEGG" id="dsc:ABOD76_07440"/>
<evidence type="ECO:0000256" key="6">
    <source>
        <dbReference type="RuleBase" id="RU003355"/>
    </source>
</evidence>
<accession>A0AAU7UC93</accession>
<feature type="active site" description="Charge relay system" evidence="5">
    <location>
        <position position="251"/>
    </location>
</feature>
<dbReference type="InterPro" id="IPR015500">
    <property type="entry name" value="Peptidase_S8_subtilisin-rel"/>
</dbReference>
<feature type="domain" description="Peptidase S8/S53" evidence="7">
    <location>
        <begin position="199"/>
        <end position="433"/>
    </location>
</feature>
<dbReference type="InterPro" id="IPR023827">
    <property type="entry name" value="Peptidase_S8_Asp-AS"/>
</dbReference>
<dbReference type="Gene3D" id="3.40.50.200">
    <property type="entry name" value="Peptidase S8/S53 domain"/>
    <property type="match status" value="1"/>
</dbReference>
<evidence type="ECO:0000256" key="1">
    <source>
        <dbReference type="ARBA" id="ARBA00011073"/>
    </source>
</evidence>
<feature type="active site" description="Charge relay system" evidence="5">
    <location>
        <position position="398"/>
    </location>
</feature>
<evidence type="ECO:0000313" key="8">
    <source>
        <dbReference type="EMBL" id="XBV86126.1"/>
    </source>
</evidence>
<dbReference type="InterPro" id="IPR036852">
    <property type="entry name" value="Peptidase_S8/S53_dom_sf"/>
</dbReference>
<comment type="similarity">
    <text evidence="1 5 6">Belongs to the peptidase S8 family.</text>
</comment>
<evidence type="ECO:0000256" key="4">
    <source>
        <dbReference type="ARBA" id="ARBA00022825"/>
    </source>
</evidence>
<protein>
    <submittedName>
        <fullName evidence="8">S8 family serine peptidase</fullName>
    </submittedName>
</protein>
<proteinExistence type="inferred from homology"/>
<dbReference type="PANTHER" id="PTHR43399:SF4">
    <property type="entry name" value="CELL WALL-ASSOCIATED PROTEASE"/>
    <property type="match status" value="1"/>
</dbReference>
<dbReference type="GO" id="GO:0006508">
    <property type="term" value="P:proteolysis"/>
    <property type="evidence" value="ECO:0007669"/>
    <property type="project" value="UniProtKB-KW"/>
</dbReference>
<dbReference type="RefSeq" id="WP_350244178.1">
    <property type="nucleotide sequence ID" value="NZ_CP158299.1"/>
</dbReference>